<reference evidence="2 3" key="1">
    <citation type="submission" date="2020-03" db="EMBL/GenBank/DDBJ databases">
        <title>Bradyrhizobium diversity isolated from nodules of Indigofera sp.</title>
        <authorList>
            <person name="Klepa M."/>
            <person name="Helene L."/>
            <person name="Hungria M."/>
        </authorList>
    </citation>
    <scope>NUCLEOTIDE SEQUENCE [LARGE SCALE GENOMIC DNA]</scope>
    <source>
        <strain evidence="2 3">WSM 1791</strain>
    </source>
</reference>
<dbReference type="RefSeq" id="WP_171578336.1">
    <property type="nucleotide sequence ID" value="NZ_JAAVLX010000002.1"/>
</dbReference>
<dbReference type="AlphaFoldDB" id="A0A7Y4GPH4"/>
<proteinExistence type="predicted"/>
<gene>
    <name evidence="2" type="ORF">HCN58_05530</name>
</gene>
<evidence type="ECO:0000313" key="2">
    <source>
        <dbReference type="EMBL" id="NOJ39072.1"/>
    </source>
</evidence>
<dbReference type="EMBL" id="JAAVLX010000002">
    <property type="protein sequence ID" value="NOJ39072.1"/>
    <property type="molecule type" value="Genomic_DNA"/>
</dbReference>
<feature type="signal peptide" evidence="1">
    <location>
        <begin position="1"/>
        <end position="20"/>
    </location>
</feature>
<protein>
    <recommendedName>
        <fullName evidence="4">SH3 domain-containing protein</fullName>
    </recommendedName>
</protein>
<organism evidence="2 3">
    <name type="scientific">Bradyrhizobium australiense</name>
    <dbReference type="NCBI Taxonomy" id="2721161"/>
    <lineage>
        <taxon>Bacteria</taxon>
        <taxon>Pseudomonadati</taxon>
        <taxon>Pseudomonadota</taxon>
        <taxon>Alphaproteobacteria</taxon>
        <taxon>Hyphomicrobiales</taxon>
        <taxon>Nitrobacteraceae</taxon>
        <taxon>Bradyrhizobium</taxon>
    </lineage>
</organism>
<evidence type="ECO:0000313" key="3">
    <source>
        <dbReference type="Proteomes" id="UP000544122"/>
    </source>
</evidence>
<dbReference type="Proteomes" id="UP000544122">
    <property type="component" value="Unassembled WGS sequence"/>
</dbReference>
<accession>A0A7Y4GPH4</accession>
<name>A0A7Y4GPH4_9BRAD</name>
<evidence type="ECO:0000256" key="1">
    <source>
        <dbReference type="SAM" id="SignalP"/>
    </source>
</evidence>
<evidence type="ECO:0008006" key="4">
    <source>
        <dbReference type="Google" id="ProtNLM"/>
    </source>
</evidence>
<keyword evidence="3" id="KW-1185">Reference proteome</keyword>
<keyword evidence="1" id="KW-0732">Signal</keyword>
<comment type="caution">
    <text evidence="2">The sequence shown here is derived from an EMBL/GenBank/DDBJ whole genome shotgun (WGS) entry which is preliminary data.</text>
</comment>
<sequence length="96" mass="10639">MKKLLLAAAALIALPVASHAAYTECTVPKETELANRPGGQTEPRWLPIEKGQKVAIRDTYRDWVFVVHFGKDSGESVYGWVQRSDLANCRAREGTP</sequence>
<feature type="chain" id="PRO_5030699223" description="SH3 domain-containing protein" evidence="1">
    <location>
        <begin position="21"/>
        <end position="96"/>
    </location>
</feature>